<keyword evidence="5" id="KW-0067">ATP-binding</keyword>
<evidence type="ECO:0000256" key="7">
    <source>
        <dbReference type="ARBA" id="ARBA00023146"/>
    </source>
</evidence>
<evidence type="ECO:0000256" key="2">
    <source>
        <dbReference type="ARBA" id="ARBA00013169"/>
    </source>
</evidence>
<evidence type="ECO:0000256" key="3">
    <source>
        <dbReference type="ARBA" id="ARBA00022598"/>
    </source>
</evidence>
<comment type="caution">
    <text evidence="10">The sequence shown here is derived from an EMBL/GenBank/DDBJ whole genome shotgun (WGS) entry which is preliminary data.</text>
</comment>
<dbReference type="Proteomes" id="UP001487740">
    <property type="component" value="Unassembled WGS sequence"/>
</dbReference>
<evidence type="ECO:0000259" key="9">
    <source>
        <dbReference type="Pfam" id="PF00133"/>
    </source>
</evidence>
<evidence type="ECO:0000313" key="10">
    <source>
        <dbReference type="EMBL" id="KAK8372934.1"/>
    </source>
</evidence>
<dbReference type="Pfam" id="PF00133">
    <property type="entry name" value="tRNA-synt_1"/>
    <property type="match status" value="1"/>
</dbReference>
<dbReference type="GO" id="GO:0006438">
    <property type="term" value="P:valyl-tRNA aminoacylation"/>
    <property type="evidence" value="ECO:0007669"/>
    <property type="project" value="InterPro"/>
</dbReference>
<dbReference type="InterPro" id="IPR002300">
    <property type="entry name" value="aa-tRNA-synth_Ia"/>
</dbReference>
<dbReference type="GO" id="GO:0005524">
    <property type="term" value="F:ATP binding"/>
    <property type="evidence" value="ECO:0007669"/>
    <property type="project" value="UniProtKB-KW"/>
</dbReference>
<gene>
    <name evidence="10" type="ORF">O3P69_013492</name>
</gene>
<dbReference type="AlphaFoldDB" id="A0AAW0SC75"/>
<dbReference type="SUPFAM" id="SSF52374">
    <property type="entry name" value="Nucleotidylyl transferase"/>
    <property type="match status" value="1"/>
</dbReference>
<dbReference type="GO" id="GO:0005829">
    <property type="term" value="C:cytosol"/>
    <property type="evidence" value="ECO:0007669"/>
    <property type="project" value="TreeGrafter"/>
</dbReference>
<dbReference type="EMBL" id="JARAKH010001469">
    <property type="protein sequence ID" value="KAK8372934.1"/>
    <property type="molecule type" value="Genomic_DNA"/>
</dbReference>
<organism evidence="10 11">
    <name type="scientific">Scylla paramamosain</name>
    <name type="common">Mud crab</name>
    <dbReference type="NCBI Taxonomy" id="85552"/>
    <lineage>
        <taxon>Eukaryota</taxon>
        <taxon>Metazoa</taxon>
        <taxon>Ecdysozoa</taxon>
        <taxon>Arthropoda</taxon>
        <taxon>Crustacea</taxon>
        <taxon>Multicrustacea</taxon>
        <taxon>Malacostraca</taxon>
        <taxon>Eumalacostraca</taxon>
        <taxon>Eucarida</taxon>
        <taxon>Decapoda</taxon>
        <taxon>Pleocyemata</taxon>
        <taxon>Brachyura</taxon>
        <taxon>Eubrachyura</taxon>
        <taxon>Portunoidea</taxon>
        <taxon>Portunidae</taxon>
        <taxon>Portuninae</taxon>
        <taxon>Scylla</taxon>
    </lineage>
</organism>
<proteinExistence type="inferred from homology"/>
<dbReference type="PANTHER" id="PTHR11946:SF109">
    <property type="entry name" value="VALINE--TRNA LIGASE"/>
    <property type="match status" value="1"/>
</dbReference>
<keyword evidence="11" id="KW-1185">Reference proteome</keyword>
<evidence type="ECO:0000256" key="6">
    <source>
        <dbReference type="ARBA" id="ARBA00022917"/>
    </source>
</evidence>
<evidence type="ECO:0000313" key="11">
    <source>
        <dbReference type="Proteomes" id="UP001487740"/>
    </source>
</evidence>
<name>A0AAW0SC75_SCYPA</name>
<keyword evidence="7" id="KW-0030">Aminoacyl-tRNA synthetase</keyword>
<evidence type="ECO:0000256" key="4">
    <source>
        <dbReference type="ARBA" id="ARBA00022741"/>
    </source>
</evidence>
<sequence length="91" mass="9939">MLSTQQEEDVLDTWFSSGLLPFASLGWAGQGRRETTPDLARIYPTTLKTGNGILLWVVQVVMLGLNLTERLPFETVVLHGLPCDGGGHKTS</sequence>
<accession>A0AAW0SC75</accession>
<dbReference type="PANTHER" id="PTHR11946">
    <property type="entry name" value="VALYL-TRNA SYNTHETASES"/>
    <property type="match status" value="1"/>
</dbReference>
<dbReference type="EC" id="6.1.1.9" evidence="2"/>
<feature type="domain" description="Aminoacyl-tRNA synthetase class Ia" evidence="9">
    <location>
        <begin position="5"/>
        <end position="91"/>
    </location>
</feature>
<dbReference type="InterPro" id="IPR002303">
    <property type="entry name" value="Valyl-tRNA_ligase"/>
</dbReference>
<evidence type="ECO:0000256" key="8">
    <source>
        <dbReference type="ARBA" id="ARBA00029936"/>
    </source>
</evidence>
<evidence type="ECO:0000256" key="1">
    <source>
        <dbReference type="ARBA" id="ARBA00005594"/>
    </source>
</evidence>
<evidence type="ECO:0000256" key="5">
    <source>
        <dbReference type="ARBA" id="ARBA00022840"/>
    </source>
</evidence>
<dbReference type="Gene3D" id="3.40.50.620">
    <property type="entry name" value="HUPs"/>
    <property type="match status" value="1"/>
</dbReference>
<reference evidence="10 11" key="1">
    <citation type="submission" date="2023-03" db="EMBL/GenBank/DDBJ databases">
        <title>High-quality genome of Scylla paramamosain provides insights in environmental adaptation.</title>
        <authorList>
            <person name="Zhang L."/>
        </authorList>
    </citation>
    <scope>NUCLEOTIDE SEQUENCE [LARGE SCALE GENOMIC DNA]</scope>
    <source>
        <strain evidence="10">LZ_2023a</strain>
        <tissue evidence="10">Muscle</tissue>
    </source>
</reference>
<keyword evidence="4" id="KW-0547">Nucleotide-binding</keyword>
<keyword evidence="6" id="KW-0648">Protein biosynthesis</keyword>
<comment type="similarity">
    <text evidence="1">Belongs to the class-I aminoacyl-tRNA synthetase family.</text>
</comment>
<dbReference type="GO" id="GO:0004832">
    <property type="term" value="F:valine-tRNA ligase activity"/>
    <property type="evidence" value="ECO:0007669"/>
    <property type="project" value="UniProtKB-EC"/>
</dbReference>
<keyword evidence="3" id="KW-0436">Ligase</keyword>
<dbReference type="InterPro" id="IPR014729">
    <property type="entry name" value="Rossmann-like_a/b/a_fold"/>
</dbReference>
<protein>
    <recommendedName>
        <fullName evidence="2">valine--tRNA ligase</fullName>
        <ecNumber evidence="2">6.1.1.9</ecNumber>
    </recommendedName>
    <alternativeName>
        <fullName evidence="8">Valyl-tRNA synthetase</fullName>
    </alternativeName>
</protein>